<accession>A0ABV9Z121</accession>
<dbReference type="RefSeq" id="WP_114955642.1">
    <property type="nucleotide sequence ID" value="NZ_JBHSJF010000006.1"/>
</dbReference>
<keyword evidence="4 7" id="KW-0812">Transmembrane</keyword>
<evidence type="ECO:0000256" key="2">
    <source>
        <dbReference type="ARBA" id="ARBA00022448"/>
    </source>
</evidence>
<keyword evidence="3" id="KW-1003">Cell membrane</keyword>
<keyword evidence="5 7" id="KW-1133">Transmembrane helix</keyword>
<dbReference type="EMBL" id="JBHSJF010000006">
    <property type="protein sequence ID" value="MFC5068461.1"/>
    <property type="molecule type" value="Genomic_DNA"/>
</dbReference>
<keyword evidence="10" id="KW-1185">Reference proteome</keyword>
<dbReference type="InterPro" id="IPR036259">
    <property type="entry name" value="MFS_trans_sf"/>
</dbReference>
<feature type="transmembrane region" description="Helical" evidence="7">
    <location>
        <begin position="46"/>
        <end position="66"/>
    </location>
</feature>
<dbReference type="SUPFAM" id="SSF103473">
    <property type="entry name" value="MFS general substrate transporter"/>
    <property type="match status" value="1"/>
</dbReference>
<comment type="caution">
    <text evidence="9">The sequence shown here is derived from an EMBL/GenBank/DDBJ whole genome shotgun (WGS) entry which is preliminary data.</text>
</comment>
<evidence type="ECO:0000313" key="10">
    <source>
        <dbReference type="Proteomes" id="UP001595796"/>
    </source>
</evidence>
<evidence type="ECO:0000256" key="6">
    <source>
        <dbReference type="ARBA" id="ARBA00023136"/>
    </source>
</evidence>
<feature type="transmembrane region" description="Helical" evidence="7">
    <location>
        <begin position="263"/>
        <end position="286"/>
    </location>
</feature>
<dbReference type="PANTHER" id="PTHR42718:SF46">
    <property type="entry name" value="BLR6921 PROTEIN"/>
    <property type="match status" value="1"/>
</dbReference>
<evidence type="ECO:0000259" key="8">
    <source>
        <dbReference type="PROSITE" id="PS50850"/>
    </source>
</evidence>
<feature type="transmembrane region" description="Helical" evidence="7">
    <location>
        <begin position="428"/>
        <end position="447"/>
    </location>
</feature>
<feature type="transmembrane region" description="Helical" evidence="7">
    <location>
        <begin position="298"/>
        <end position="315"/>
    </location>
</feature>
<dbReference type="InterPro" id="IPR011701">
    <property type="entry name" value="MFS"/>
</dbReference>
<feature type="transmembrane region" description="Helical" evidence="7">
    <location>
        <begin position="99"/>
        <end position="120"/>
    </location>
</feature>
<evidence type="ECO:0000256" key="7">
    <source>
        <dbReference type="SAM" id="Phobius"/>
    </source>
</evidence>
<dbReference type="InterPro" id="IPR020846">
    <property type="entry name" value="MFS_dom"/>
</dbReference>
<feature type="transmembrane region" description="Helical" evidence="7">
    <location>
        <begin position="162"/>
        <end position="183"/>
    </location>
</feature>
<dbReference type="Pfam" id="PF07690">
    <property type="entry name" value="MFS_1"/>
    <property type="match status" value="1"/>
</dbReference>
<feature type="domain" description="Major facilitator superfamily (MFS) profile" evidence="8">
    <location>
        <begin position="8"/>
        <end position="454"/>
    </location>
</feature>
<dbReference type="Gene3D" id="1.20.1720.10">
    <property type="entry name" value="Multidrug resistance protein D"/>
    <property type="match status" value="1"/>
</dbReference>
<feature type="transmembrane region" description="Helical" evidence="7">
    <location>
        <begin position="222"/>
        <end position="242"/>
    </location>
</feature>
<evidence type="ECO:0000256" key="3">
    <source>
        <dbReference type="ARBA" id="ARBA00022475"/>
    </source>
</evidence>
<dbReference type="PROSITE" id="PS50850">
    <property type="entry name" value="MFS"/>
    <property type="match status" value="1"/>
</dbReference>
<dbReference type="PRINTS" id="PR01036">
    <property type="entry name" value="TCRTETB"/>
</dbReference>
<feature type="transmembrane region" description="Helical" evidence="7">
    <location>
        <begin position="195"/>
        <end position="216"/>
    </location>
</feature>
<feature type="transmembrane region" description="Helical" evidence="7">
    <location>
        <begin position="132"/>
        <end position="150"/>
    </location>
</feature>
<keyword evidence="2" id="KW-0813">Transport</keyword>
<protein>
    <submittedName>
        <fullName evidence="9">MFS transporter</fullName>
    </submittedName>
</protein>
<organism evidence="9 10">
    <name type="scientific">Flaviflagellibacter deserti</name>
    <dbReference type="NCBI Taxonomy" id="2267266"/>
    <lineage>
        <taxon>Bacteria</taxon>
        <taxon>Pseudomonadati</taxon>
        <taxon>Pseudomonadota</taxon>
        <taxon>Alphaproteobacteria</taxon>
        <taxon>Hyphomicrobiales</taxon>
        <taxon>Flaviflagellibacter</taxon>
    </lineage>
</organism>
<gene>
    <name evidence="9" type="ORF">ACFPFW_10610</name>
</gene>
<feature type="transmembrane region" description="Helical" evidence="7">
    <location>
        <begin position="73"/>
        <end position="93"/>
    </location>
</feature>
<dbReference type="PANTHER" id="PTHR42718">
    <property type="entry name" value="MAJOR FACILITATOR SUPERFAMILY MULTIDRUG TRANSPORTER MFSC"/>
    <property type="match status" value="1"/>
</dbReference>
<evidence type="ECO:0000256" key="5">
    <source>
        <dbReference type="ARBA" id="ARBA00022989"/>
    </source>
</evidence>
<dbReference type="Proteomes" id="UP001595796">
    <property type="component" value="Unassembled WGS sequence"/>
</dbReference>
<keyword evidence="6 7" id="KW-0472">Membrane</keyword>
<proteinExistence type="predicted"/>
<name>A0ABV9Z121_9HYPH</name>
<evidence type="ECO:0000313" key="9">
    <source>
        <dbReference type="EMBL" id="MFC5068461.1"/>
    </source>
</evidence>
<dbReference type="Gene3D" id="1.20.1250.20">
    <property type="entry name" value="MFS general substrate transporter like domains"/>
    <property type="match status" value="1"/>
</dbReference>
<sequence>MLPPRVLVPLIVACALFMENLDSTVLATALPAIARDIGADPIRLKLALTSYLLSLAVFIPASGWMADRFGARSVFRLAIAVFMLGSIFCGLSSTMGEIIAARIVQGMGGAMMVPVGRLVILRTVPKSELVGSLAWLTIPALIGPVVGPPLGGFITTYFHWRWIFWINLPIGVLGLILATMFIPNVRGEEQTRFDTIGFILSGIGMASFVTGSTAIGLNILPIPLVVLLLLCGATLLTTYVFYARRVPNPILDLSLFRIPTFRISITGGSLFRIGIGAIPFLLPLLFQLGFGMTPFQSGMLTFAASLGAMAMKFAAPPILRTLGFRTVMVTNAIIASLFVAAPIFFTTATPGAIVLAVLLAGGFFRSLQFTSVNALGYSDVSQLQMSRATSMTSVAQQVSLSVGVSIAALTLETSLKLRGDHTLIISDFTPAFIVVAVVSALSVFAFARLKPNAGAEVSGHRRKTVSEEGDELIADDPIIEARERG</sequence>
<comment type="subcellular location">
    <subcellularLocation>
        <location evidence="1">Cell membrane</location>
        <topology evidence="1">Multi-pass membrane protein</topology>
    </subcellularLocation>
</comment>
<reference evidence="10" key="1">
    <citation type="journal article" date="2019" name="Int. J. Syst. Evol. Microbiol.">
        <title>The Global Catalogue of Microorganisms (GCM) 10K type strain sequencing project: providing services to taxonomists for standard genome sequencing and annotation.</title>
        <authorList>
            <consortium name="The Broad Institute Genomics Platform"/>
            <consortium name="The Broad Institute Genome Sequencing Center for Infectious Disease"/>
            <person name="Wu L."/>
            <person name="Ma J."/>
        </authorList>
    </citation>
    <scope>NUCLEOTIDE SEQUENCE [LARGE SCALE GENOMIC DNA]</scope>
    <source>
        <strain evidence="10">CGMCC 1.16444</strain>
    </source>
</reference>
<evidence type="ECO:0000256" key="4">
    <source>
        <dbReference type="ARBA" id="ARBA00022692"/>
    </source>
</evidence>
<evidence type="ECO:0000256" key="1">
    <source>
        <dbReference type="ARBA" id="ARBA00004651"/>
    </source>
</evidence>